<dbReference type="Gene3D" id="3.10.129.10">
    <property type="entry name" value="Hotdog Thioesterase"/>
    <property type="match status" value="1"/>
</dbReference>
<dbReference type="OrthoDB" id="7183822at2"/>
<dbReference type="Proteomes" id="UP000267081">
    <property type="component" value="Unassembled WGS sequence"/>
</dbReference>
<organism evidence="3 4">
    <name type="scientific">Amycolatopsis eburnea</name>
    <dbReference type="NCBI Taxonomy" id="2267691"/>
    <lineage>
        <taxon>Bacteria</taxon>
        <taxon>Bacillati</taxon>
        <taxon>Actinomycetota</taxon>
        <taxon>Actinomycetes</taxon>
        <taxon>Pseudonocardiales</taxon>
        <taxon>Pseudonocardiaceae</taxon>
        <taxon>Amycolatopsis</taxon>
    </lineage>
</organism>
<dbReference type="PANTHER" id="PTHR28152">
    <property type="entry name" value="HYDROXYACYL-THIOESTER DEHYDRATASE TYPE 2, MITOCHONDRIAL"/>
    <property type="match status" value="1"/>
</dbReference>
<comment type="caution">
    <text evidence="3">The sequence shown here is derived from an EMBL/GenBank/DDBJ whole genome shotgun (WGS) entry which is preliminary data.</text>
</comment>
<dbReference type="PANTHER" id="PTHR28152:SF1">
    <property type="entry name" value="HYDROXYACYL-THIOESTER DEHYDRATASE TYPE 2, MITOCHONDRIAL"/>
    <property type="match status" value="1"/>
</dbReference>
<feature type="region of interest" description="Disordered" evidence="1">
    <location>
        <begin position="147"/>
        <end position="168"/>
    </location>
</feature>
<evidence type="ECO:0000259" key="2">
    <source>
        <dbReference type="Pfam" id="PF13452"/>
    </source>
</evidence>
<dbReference type="SUPFAM" id="SSF54637">
    <property type="entry name" value="Thioesterase/thiol ester dehydrase-isomerase"/>
    <property type="match status" value="2"/>
</dbReference>
<keyword evidence="4" id="KW-1185">Reference proteome</keyword>
<dbReference type="RefSeq" id="WP_125314365.1">
    <property type="nucleotide sequence ID" value="NZ_RSEC01000060.1"/>
</dbReference>
<dbReference type="EMBL" id="RSEC01000060">
    <property type="protein sequence ID" value="RSD10235.1"/>
    <property type="molecule type" value="Genomic_DNA"/>
</dbReference>
<dbReference type="AlphaFoldDB" id="A0A3R9DRF7"/>
<protein>
    <recommendedName>
        <fullName evidence="2">FAS1-like dehydratase domain-containing protein</fullName>
    </recommendedName>
</protein>
<dbReference type="Pfam" id="PF13452">
    <property type="entry name" value="FAS1_DH_region"/>
    <property type="match status" value="1"/>
</dbReference>
<sequence>MTNLHDVVSGWWPEPVEASEVIGAWPATALSALLDRPVPAGPLPPLWHWFHFLEPTPQAALGEDGHPAEGHFFPPIPDRRRMIAGGRLEVRAPIRIGDQIDRRSELAGVTVKEGRSGQLAFVTVRHEYRRGGELLLTEHQDVVYRSQPAGQRRRLAEPEAAAEPPHEWKISTPTGPQLLFRFSALTYNTHRIHYDRPYATEVEGYPGLVVHGPLLALLLLEIPRRHGDRPVTSFGYRLFSPVFAGATVLTHGRRDGGKLALSGMVEGGATAITGTATFASG</sequence>
<evidence type="ECO:0000256" key="1">
    <source>
        <dbReference type="SAM" id="MobiDB-lite"/>
    </source>
</evidence>
<dbReference type="InterPro" id="IPR039569">
    <property type="entry name" value="FAS1-like_DH_region"/>
</dbReference>
<evidence type="ECO:0000313" key="4">
    <source>
        <dbReference type="Proteomes" id="UP000267081"/>
    </source>
</evidence>
<reference evidence="3 4" key="1">
    <citation type="submission" date="2018-12" db="EMBL/GenBank/DDBJ databases">
        <title>Amycolatopsis eburnea sp. nov. actinomycete associate with arbuscular mycorrhiza fungal spore.</title>
        <authorList>
            <person name="Lumyong S."/>
            <person name="Chaiya L."/>
        </authorList>
    </citation>
    <scope>NUCLEOTIDE SEQUENCE [LARGE SCALE GENOMIC DNA]</scope>
    <source>
        <strain evidence="3 4">GLM-1</strain>
    </source>
</reference>
<dbReference type="InterPro" id="IPR052741">
    <property type="entry name" value="Mitochondrial_HTD2"/>
</dbReference>
<proteinExistence type="predicted"/>
<gene>
    <name evidence="3" type="ORF">EIY87_35695</name>
</gene>
<name>A0A3R9DRF7_9PSEU</name>
<dbReference type="InterPro" id="IPR029069">
    <property type="entry name" value="HotDog_dom_sf"/>
</dbReference>
<evidence type="ECO:0000313" key="3">
    <source>
        <dbReference type="EMBL" id="RSD10235.1"/>
    </source>
</evidence>
<feature type="domain" description="FAS1-like dehydratase" evidence="2">
    <location>
        <begin position="75"/>
        <end position="135"/>
    </location>
</feature>
<dbReference type="GO" id="GO:0019171">
    <property type="term" value="F:(3R)-hydroxyacyl-[acyl-carrier-protein] dehydratase activity"/>
    <property type="evidence" value="ECO:0007669"/>
    <property type="project" value="TreeGrafter"/>
</dbReference>
<accession>A0A3R9DRF7</accession>